<evidence type="ECO:0000256" key="11">
    <source>
        <dbReference type="ARBA" id="ARBA00023306"/>
    </source>
</evidence>
<evidence type="ECO:0000256" key="3">
    <source>
        <dbReference type="ARBA" id="ARBA00007379"/>
    </source>
</evidence>
<evidence type="ECO:0000256" key="8">
    <source>
        <dbReference type="ARBA" id="ARBA00022692"/>
    </source>
</evidence>
<accession>C0VZQ5</accession>
<comment type="caution">
    <text evidence="16">The sequence shown here is derived from an EMBL/GenBank/DDBJ whole genome shotgun (WGS) entry which is preliminary data.</text>
</comment>
<comment type="subunit">
    <text evidence="4">Forms a membrane-associated complex with FtsE.</text>
</comment>
<feature type="transmembrane region" description="Helical" evidence="13">
    <location>
        <begin position="21"/>
        <end position="43"/>
    </location>
</feature>
<feature type="domain" description="ABC3 transporter permease C-terminal" evidence="14">
    <location>
        <begin position="185"/>
        <end position="294"/>
    </location>
</feature>
<evidence type="ECO:0000256" key="1">
    <source>
        <dbReference type="ARBA" id="ARBA00003552"/>
    </source>
</evidence>
<dbReference type="PIRSF" id="PIRSF003097">
    <property type="entry name" value="FtsX"/>
    <property type="match status" value="1"/>
</dbReference>
<feature type="transmembrane region" description="Helical" evidence="13">
    <location>
        <begin position="180"/>
        <end position="201"/>
    </location>
</feature>
<keyword evidence="8 13" id="KW-0812">Transmembrane</keyword>
<dbReference type="Pfam" id="PF02687">
    <property type="entry name" value="FtsX"/>
    <property type="match status" value="1"/>
</dbReference>
<evidence type="ECO:0000256" key="13">
    <source>
        <dbReference type="SAM" id="Phobius"/>
    </source>
</evidence>
<dbReference type="InterPro" id="IPR004513">
    <property type="entry name" value="FtsX"/>
</dbReference>
<keyword evidence="9 13" id="KW-1133">Transmembrane helix</keyword>
<dbReference type="RefSeq" id="WP_006546555.1">
    <property type="nucleotide sequence ID" value="NZ_DS999543.1"/>
</dbReference>
<evidence type="ECO:0000259" key="15">
    <source>
        <dbReference type="Pfam" id="PF18075"/>
    </source>
</evidence>
<dbReference type="EMBL" id="ACFG01000030">
    <property type="protein sequence ID" value="EEH63764.1"/>
    <property type="molecule type" value="Genomic_DNA"/>
</dbReference>
<evidence type="ECO:0000256" key="12">
    <source>
        <dbReference type="PIRNR" id="PIRNR003097"/>
    </source>
</evidence>
<evidence type="ECO:0000313" key="17">
    <source>
        <dbReference type="Proteomes" id="UP000010301"/>
    </source>
</evidence>
<dbReference type="GO" id="GO:0051301">
    <property type="term" value="P:cell division"/>
    <property type="evidence" value="ECO:0007669"/>
    <property type="project" value="UniProtKB-KW"/>
</dbReference>
<organism evidence="16 17">
    <name type="scientific">Gleimia coleocanis DSM 15436</name>
    <dbReference type="NCBI Taxonomy" id="525245"/>
    <lineage>
        <taxon>Bacteria</taxon>
        <taxon>Bacillati</taxon>
        <taxon>Actinomycetota</taxon>
        <taxon>Actinomycetes</taxon>
        <taxon>Actinomycetales</taxon>
        <taxon>Actinomycetaceae</taxon>
        <taxon>Gleimia</taxon>
    </lineage>
</organism>
<dbReference type="PANTHER" id="PTHR47755">
    <property type="entry name" value="CELL DIVISION PROTEIN FTSX"/>
    <property type="match status" value="1"/>
</dbReference>
<dbReference type="Proteomes" id="UP000010301">
    <property type="component" value="Unassembled WGS sequence"/>
</dbReference>
<gene>
    <name evidence="16" type="ORF">HMPREF0044_0783</name>
</gene>
<dbReference type="OrthoDB" id="9812531at2"/>
<dbReference type="Gene3D" id="3.30.70.3040">
    <property type="match status" value="1"/>
</dbReference>
<protein>
    <recommendedName>
        <fullName evidence="5 12">Cell division protein FtsX</fullName>
    </recommendedName>
</protein>
<sequence length="304" mass="33273">MRARYILSEVGKGLSRNKAMAVSVVLVTFVSLFFVGVAALAQFQVSAMKSQWYDKIEVSIYMCAAEDTAPSCNHAEATEEQIQAVKTKLESAELSKYVKESYLETKEEAFENFQKLYVNSPLAQFGSPDWLQISFRVKLVDPKQYRFLEEEFAGAPGVAQVQDQRQIVEPLLQVIDNAKFLSLALAGVMTVAAVLLITTTIRLSAMAREKETTIMRFVGASSLTIQLPFMIEGAIAALTGAILAVVALWGGLRVLADNYLADSFTWSYFVGYKELLIVAPGLLVAAILLAAIASGVSLAKYTKI</sequence>
<evidence type="ECO:0000256" key="9">
    <source>
        <dbReference type="ARBA" id="ARBA00022989"/>
    </source>
</evidence>
<dbReference type="InterPro" id="IPR040690">
    <property type="entry name" value="FtsX_ECD"/>
</dbReference>
<dbReference type="eggNOG" id="COG2177">
    <property type="taxonomic scope" value="Bacteria"/>
</dbReference>
<dbReference type="InterPro" id="IPR047929">
    <property type="entry name" value="FtsX_actino"/>
</dbReference>
<name>C0VZQ5_9ACTO</name>
<evidence type="ECO:0000256" key="5">
    <source>
        <dbReference type="ARBA" id="ARBA00021907"/>
    </source>
</evidence>
<reference evidence="16 17" key="1">
    <citation type="submission" date="2009-01" db="EMBL/GenBank/DDBJ databases">
        <authorList>
            <person name="Qin X."/>
            <person name="Bachman B."/>
            <person name="Battles P."/>
            <person name="Bell A."/>
            <person name="Bess C."/>
            <person name="Bickham C."/>
            <person name="Chaboub L."/>
            <person name="Chen D."/>
            <person name="Coyle M."/>
            <person name="Deiros D.R."/>
            <person name="Dinh H."/>
            <person name="Forbes L."/>
            <person name="Fowler G."/>
            <person name="Francisco L."/>
            <person name="Fu Q."/>
            <person name="Gubbala S."/>
            <person name="Hale W."/>
            <person name="Han Y."/>
            <person name="Hemphill L."/>
            <person name="Highlander S.K."/>
            <person name="Hirani K."/>
            <person name="Hogues M."/>
            <person name="Jackson L."/>
            <person name="Jakkamsetti A."/>
            <person name="Javaid M."/>
            <person name="Jiang H."/>
            <person name="Korchina V."/>
            <person name="Kovar C."/>
            <person name="Lara F."/>
            <person name="Lee S."/>
            <person name="Mata R."/>
            <person name="Mathew T."/>
            <person name="Moen C."/>
            <person name="Morales K."/>
            <person name="Munidasa M."/>
            <person name="Nazareth L."/>
            <person name="Ngo R."/>
            <person name="Nguyen L."/>
            <person name="Okwuonu G."/>
            <person name="Ongeri F."/>
            <person name="Patil S."/>
            <person name="Petrosino J."/>
            <person name="Pham C."/>
            <person name="Pham P."/>
            <person name="Pu L.-L."/>
            <person name="Puazo M."/>
            <person name="Raj R."/>
            <person name="Reid J."/>
            <person name="Rouhana J."/>
            <person name="Saada N."/>
            <person name="Shang Y."/>
            <person name="Simmons D."/>
            <person name="Thornton R."/>
            <person name="Warren J."/>
            <person name="Weissenberger G."/>
            <person name="Zhang J."/>
            <person name="Zhang L."/>
            <person name="Zhou C."/>
            <person name="Zhu D."/>
            <person name="Muzny D."/>
            <person name="Worley K."/>
            <person name="Gibbs R."/>
        </authorList>
    </citation>
    <scope>NUCLEOTIDE SEQUENCE [LARGE SCALE GENOMIC DNA]</scope>
    <source>
        <strain evidence="16 17">DSM 15436</strain>
    </source>
</reference>
<dbReference type="GO" id="GO:0005886">
    <property type="term" value="C:plasma membrane"/>
    <property type="evidence" value="ECO:0007669"/>
    <property type="project" value="UniProtKB-SubCell"/>
</dbReference>
<dbReference type="HOGENOM" id="CLU_073546_1_0_11"/>
<evidence type="ECO:0000256" key="10">
    <source>
        <dbReference type="ARBA" id="ARBA00023136"/>
    </source>
</evidence>
<evidence type="ECO:0000256" key="6">
    <source>
        <dbReference type="ARBA" id="ARBA00022475"/>
    </source>
</evidence>
<feature type="transmembrane region" description="Helical" evidence="13">
    <location>
        <begin position="275"/>
        <end position="299"/>
    </location>
</feature>
<dbReference type="STRING" id="525245.HMPREF0044_0783"/>
<comment type="function">
    <text evidence="1">Part of the ABC transporter FtsEX involved in cellular division.</text>
</comment>
<keyword evidence="7 12" id="KW-0132">Cell division</keyword>
<evidence type="ECO:0000256" key="7">
    <source>
        <dbReference type="ARBA" id="ARBA00022618"/>
    </source>
</evidence>
<feature type="transmembrane region" description="Helical" evidence="13">
    <location>
        <begin position="234"/>
        <end position="255"/>
    </location>
</feature>
<dbReference type="Pfam" id="PF18075">
    <property type="entry name" value="FtsX_ECD"/>
    <property type="match status" value="1"/>
</dbReference>
<evidence type="ECO:0000313" key="16">
    <source>
        <dbReference type="EMBL" id="EEH63764.1"/>
    </source>
</evidence>
<keyword evidence="17" id="KW-1185">Reference proteome</keyword>
<proteinExistence type="inferred from homology"/>
<dbReference type="AlphaFoldDB" id="C0VZQ5"/>
<feature type="domain" description="FtsX extracellular" evidence="15">
    <location>
        <begin position="56"/>
        <end position="161"/>
    </location>
</feature>
<dbReference type="NCBIfam" id="NF038346">
    <property type="entry name" value="FtsX_actino"/>
    <property type="match status" value="1"/>
</dbReference>
<dbReference type="InterPro" id="IPR003838">
    <property type="entry name" value="ABC3_permease_C"/>
</dbReference>
<comment type="subcellular location">
    <subcellularLocation>
        <location evidence="2">Cell membrane</location>
        <topology evidence="2">Multi-pass membrane protein</topology>
    </subcellularLocation>
</comment>
<evidence type="ECO:0000256" key="2">
    <source>
        <dbReference type="ARBA" id="ARBA00004651"/>
    </source>
</evidence>
<keyword evidence="6 12" id="KW-1003">Cell membrane</keyword>
<comment type="similarity">
    <text evidence="3 12">Belongs to the ABC-4 integral membrane protein family. FtsX subfamily.</text>
</comment>
<dbReference type="PANTHER" id="PTHR47755:SF1">
    <property type="entry name" value="CELL DIVISION PROTEIN FTSX"/>
    <property type="match status" value="1"/>
</dbReference>
<keyword evidence="10 12" id="KW-0472">Membrane</keyword>
<evidence type="ECO:0000256" key="4">
    <source>
        <dbReference type="ARBA" id="ARBA00011160"/>
    </source>
</evidence>
<keyword evidence="11 12" id="KW-0131">Cell cycle</keyword>
<evidence type="ECO:0000259" key="14">
    <source>
        <dbReference type="Pfam" id="PF02687"/>
    </source>
</evidence>